<gene>
    <name evidence="1" type="ORF">APZ42_008610</name>
</gene>
<evidence type="ECO:0000313" key="2">
    <source>
        <dbReference type="Proteomes" id="UP000076858"/>
    </source>
</evidence>
<proteinExistence type="predicted"/>
<organism evidence="1 2">
    <name type="scientific">Daphnia magna</name>
    <dbReference type="NCBI Taxonomy" id="35525"/>
    <lineage>
        <taxon>Eukaryota</taxon>
        <taxon>Metazoa</taxon>
        <taxon>Ecdysozoa</taxon>
        <taxon>Arthropoda</taxon>
        <taxon>Crustacea</taxon>
        <taxon>Branchiopoda</taxon>
        <taxon>Diplostraca</taxon>
        <taxon>Cladocera</taxon>
        <taxon>Anomopoda</taxon>
        <taxon>Daphniidae</taxon>
        <taxon>Daphnia</taxon>
    </lineage>
</organism>
<name>A0A164EJ57_9CRUS</name>
<accession>A0A164EJ57</accession>
<dbReference type="AlphaFoldDB" id="A0A164EJ57"/>
<reference evidence="1 2" key="1">
    <citation type="submission" date="2016-03" db="EMBL/GenBank/DDBJ databases">
        <title>EvidentialGene: Evidence-directed Construction of Genes on Genomes.</title>
        <authorList>
            <person name="Gilbert D.G."/>
            <person name="Choi J.-H."/>
            <person name="Mockaitis K."/>
            <person name="Colbourne J."/>
            <person name="Pfrender M."/>
        </authorList>
    </citation>
    <scope>NUCLEOTIDE SEQUENCE [LARGE SCALE GENOMIC DNA]</scope>
    <source>
        <strain evidence="1 2">Xinb3</strain>
        <tissue evidence="1">Complete organism</tissue>
    </source>
</reference>
<dbReference type="Proteomes" id="UP000076858">
    <property type="component" value="Unassembled WGS sequence"/>
</dbReference>
<evidence type="ECO:0000313" key="1">
    <source>
        <dbReference type="EMBL" id="KZR96836.1"/>
    </source>
</evidence>
<comment type="caution">
    <text evidence="1">The sequence shown here is derived from an EMBL/GenBank/DDBJ whole genome shotgun (WGS) entry which is preliminary data.</text>
</comment>
<keyword evidence="2" id="KW-1185">Reference proteome</keyword>
<sequence>MTVCHMMEATFKMKTTKTPLVMKIRLGSFSTTKSCRMVNSCEWSHTQMTTRLSERFVK</sequence>
<protein>
    <submittedName>
        <fullName evidence="1">Uncharacterized protein</fullName>
    </submittedName>
</protein>
<dbReference type="EMBL" id="LRGB01023538">
    <property type="protein sequence ID" value="KZR96836.1"/>
    <property type="molecule type" value="Genomic_DNA"/>
</dbReference>